<keyword evidence="2" id="KW-1185">Reference proteome</keyword>
<evidence type="ECO:0000313" key="2">
    <source>
        <dbReference type="Proteomes" id="UP000198785"/>
    </source>
</evidence>
<sequence length="83" mass="8870">MSKKVCKNASLCLASGDGEAQRGSLPTAGRQSAFCRHKIASLPRNDGDGELLDIPIILFTKLPRSAHCRNRLLSSQKPLPAVG</sequence>
<gene>
    <name evidence="1" type="ORF">SAMN05660206_106211</name>
</gene>
<organism evidence="1 2">
    <name type="scientific">Sphingobacterium wenxiniae</name>
    <dbReference type="NCBI Taxonomy" id="683125"/>
    <lineage>
        <taxon>Bacteria</taxon>
        <taxon>Pseudomonadati</taxon>
        <taxon>Bacteroidota</taxon>
        <taxon>Sphingobacteriia</taxon>
        <taxon>Sphingobacteriales</taxon>
        <taxon>Sphingobacteriaceae</taxon>
        <taxon>Sphingobacterium</taxon>
    </lineage>
</organism>
<reference evidence="1 2" key="1">
    <citation type="submission" date="2016-10" db="EMBL/GenBank/DDBJ databases">
        <authorList>
            <person name="de Groot N.N."/>
        </authorList>
    </citation>
    <scope>NUCLEOTIDE SEQUENCE [LARGE SCALE GENOMIC DNA]</scope>
    <source>
        <strain evidence="1 2">DSM 22789</strain>
    </source>
</reference>
<dbReference type="EMBL" id="FOZZ01000006">
    <property type="protein sequence ID" value="SFS89885.1"/>
    <property type="molecule type" value="Genomic_DNA"/>
</dbReference>
<evidence type="ECO:0000313" key="1">
    <source>
        <dbReference type="EMBL" id="SFS89885.1"/>
    </source>
</evidence>
<protein>
    <submittedName>
        <fullName evidence="1">Uncharacterized protein</fullName>
    </submittedName>
</protein>
<name>A0A1I6TL34_9SPHI</name>
<dbReference type="AlphaFoldDB" id="A0A1I6TL34"/>
<proteinExistence type="predicted"/>
<accession>A0A1I6TL34</accession>
<dbReference type="Proteomes" id="UP000198785">
    <property type="component" value="Unassembled WGS sequence"/>
</dbReference>